<dbReference type="PANTHER" id="PTHR24198:SF165">
    <property type="entry name" value="ANKYRIN REPEAT-CONTAINING PROTEIN-RELATED"/>
    <property type="match status" value="1"/>
</dbReference>
<accession>A0AAV7JLJ8</accession>
<dbReference type="Gene3D" id="1.25.40.20">
    <property type="entry name" value="Ankyrin repeat-containing domain"/>
    <property type="match status" value="2"/>
</dbReference>
<evidence type="ECO:0000313" key="7">
    <source>
        <dbReference type="Proteomes" id="UP001165289"/>
    </source>
</evidence>
<dbReference type="InterPro" id="IPR002110">
    <property type="entry name" value="Ankyrin_rpt"/>
</dbReference>
<organism evidence="6 7">
    <name type="scientific">Oopsacas minuta</name>
    <dbReference type="NCBI Taxonomy" id="111878"/>
    <lineage>
        <taxon>Eukaryota</taxon>
        <taxon>Metazoa</taxon>
        <taxon>Porifera</taxon>
        <taxon>Hexactinellida</taxon>
        <taxon>Hexasterophora</taxon>
        <taxon>Lyssacinosida</taxon>
        <taxon>Leucopsacidae</taxon>
        <taxon>Oopsacas</taxon>
    </lineage>
</organism>
<protein>
    <submittedName>
        <fullName evidence="6">Transcription factor inhibitor ECI-6</fullName>
    </submittedName>
</protein>
<comment type="caution">
    <text evidence="6">The sequence shown here is derived from an EMBL/GenBank/DDBJ whole genome shotgun (WGS) entry which is preliminary data.</text>
</comment>
<dbReference type="PROSITE" id="PS50088">
    <property type="entry name" value="ANK_REPEAT"/>
    <property type="match status" value="3"/>
</dbReference>
<dbReference type="SMART" id="SM00248">
    <property type="entry name" value="ANK"/>
    <property type="match status" value="6"/>
</dbReference>
<feature type="repeat" description="ANK" evidence="3">
    <location>
        <begin position="1391"/>
        <end position="1423"/>
    </location>
</feature>
<feature type="compositionally biased region" description="Low complexity" evidence="4">
    <location>
        <begin position="525"/>
        <end position="538"/>
    </location>
</feature>
<evidence type="ECO:0000259" key="5">
    <source>
        <dbReference type="PROSITE" id="PS50186"/>
    </source>
</evidence>
<dbReference type="InterPro" id="IPR036390">
    <property type="entry name" value="WH_DNA-bd_sf"/>
</dbReference>
<keyword evidence="2 3" id="KW-0040">ANK repeat</keyword>
<dbReference type="GO" id="GO:0035556">
    <property type="term" value="P:intracellular signal transduction"/>
    <property type="evidence" value="ECO:0007669"/>
    <property type="project" value="InterPro"/>
</dbReference>
<feature type="compositionally biased region" description="Polar residues" evidence="4">
    <location>
        <begin position="539"/>
        <end position="558"/>
    </location>
</feature>
<evidence type="ECO:0000256" key="1">
    <source>
        <dbReference type="ARBA" id="ARBA00022737"/>
    </source>
</evidence>
<evidence type="ECO:0000256" key="4">
    <source>
        <dbReference type="SAM" id="MobiDB-lite"/>
    </source>
</evidence>
<name>A0AAV7JLJ8_9METZ</name>
<dbReference type="SUPFAM" id="SSF48403">
    <property type="entry name" value="Ankyrin repeat"/>
    <property type="match status" value="1"/>
</dbReference>
<dbReference type="SUPFAM" id="SSF46785">
    <property type="entry name" value="Winged helix' DNA-binding domain"/>
    <property type="match status" value="1"/>
</dbReference>
<sequence>MDEQQICSITSIIVIQPIITTKSLSHILPISNTGNYLLKVDASHANTILIQSQSTKASINSYDVSKIVYDPETQPFYWHNVRSFIEATLIGYHGMIIFLQSSHIQLKNTQITPLELLYESIDQIFYCINNSKCKHTQLFQVLFSHYALSIEDCHVFDLCRGLETAAYLFRDVQGRQQKLIKTTITSIDSLKQLINRNYSQFLSEISQDGSSNLAKLGYHEFMCVNVGFTGFSASFAPIGGELTFVTLSTDYFSTNTNSQTKTGTTTLDIRNQSLLTANTIDPLKSLLDHMKSKNISDSTFPIQNPLCTLLRDGVGGPCKTCVITVVPDKFVLNENEEESSNELCQILSIAHQFALVRNYPNRRIFAEKALMNIYMQELSTQTQNDVNGSELPNQNEDEQGEDYITQAAIALEKAVLEYTFRLKITKGESDESESVDNIKFIKNPTIDSQEISESTTPNNISSEEKLVGDLVPHLPTKLPQQQKMYNETVITYNPAELQKTASTIPDLEHTNPPLVNVTRITVKNSENTESNGENTQNTIKPTQIETHNDAITLSPNQDSNRDNDADMEAGYSGKILPFPARNHSDSDLLEELIYEEIINLERSKNTTISDTENTSEIQNEKTKDNIIDSNLPLQPKGVITMSQAETNENVPAIKSQPLNSATTKSEPEKIESSISNHKITLVTENSLQNKLESSIPDDNIASRSDYQARTRTDVVRFSNDTVQEEIIINTSPLPNRPQGLDNKVLENSSENIPKSLDLVPSKSTNSNSLSRNEEMPSPEQNMVIVTEQNTKKENVQFNINVTVVQVDKRYSENVGPNKQIQMDYETPNADKTDTNKNTANLPSLAVNIEGLPRSLHVHTPLFEQTVETEGDAQIAEVVTFMLQDPLRGAARCYQARGSNEVLQRRDLGSVFTGHVITTWIMENVTGIQEWHAAEEFGQWLLDQGALIHSEGSYVFAGAESLFYYARRSQPGTGNLSFDEIKRLMSEATKVLQPANTEFYEPNNSKNPNENDKDIANDDMIYHQLIAEQNIVIQNVNRNAGKNILNKSQTNGINRNQLNESLNSSFTVIDNSSSIGSGKRFLWDKSLNEGGGAVNQISEMFQTHDVTVKNLPIHPQLSESNQTEEIVKIVERKEKVLIGNLTEKYVENIIQVYELHPLFENCRSGCRMGVLKNLVLTFGVNFEDEQKRTAIFYAAASDQGRIGIELIRSHANVNHIDKSGLTPLLVAAQLGHVSFMSMLLNHGADVTLFDNAGSNAYHLACKLEATGCLMKLMKKANQQVLNKLDKCGFSPIHYAIQNGFAVHIEMLLKYEIDITILDSKGLSYISFAIFNQSMNCITPMLKRYPVLLGQPNIDLSTPLHVAAIQTTSEYLQLLLNSKAYKKHFDVHQCDSKGRTVLHAACKRGVEDSIRLLLRGDSSVFAVDDSGNSSLKYAQANERLSQDLIDLMEATEVNQMKGVIKLQEAGSKTCQIQ</sequence>
<feature type="region of interest" description="Disordered" evidence="4">
    <location>
        <begin position="525"/>
        <end position="582"/>
    </location>
</feature>
<dbReference type="PANTHER" id="PTHR24198">
    <property type="entry name" value="ANKYRIN REPEAT AND PROTEIN KINASE DOMAIN-CONTAINING PROTEIN"/>
    <property type="match status" value="1"/>
</dbReference>
<dbReference type="InterPro" id="IPR036770">
    <property type="entry name" value="Ankyrin_rpt-contain_sf"/>
</dbReference>
<dbReference type="EMBL" id="JAKMXF010000318">
    <property type="protein sequence ID" value="KAI6649683.1"/>
    <property type="molecule type" value="Genomic_DNA"/>
</dbReference>
<feature type="domain" description="DEP" evidence="5">
    <location>
        <begin position="909"/>
        <end position="966"/>
    </location>
</feature>
<feature type="compositionally biased region" description="Polar residues" evidence="4">
    <location>
        <begin position="761"/>
        <end position="770"/>
    </location>
</feature>
<proteinExistence type="predicted"/>
<dbReference type="Proteomes" id="UP001165289">
    <property type="component" value="Unassembled WGS sequence"/>
</dbReference>
<feature type="repeat" description="ANK" evidence="3">
    <location>
        <begin position="1286"/>
        <end position="1318"/>
    </location>
</feature>
<evidence type="ECO:0000256" key="3">
    <source>
        <dbReference type="PROSITE-ProRule" id="PRU00023"/>
    </source>
</evidence>
<evidence type="ECO:0000313" key="6">
    <source>
        <dbReference type="EMBL" id="KAI6649683.1"/>
    </source>
</evidence>
<dbReference type="GO" id="GO:0005737">
    <property type="term" value="C:cytoplasm"/>
    <property type="evidence" value="ECO:0007669"/>
    <property type="project" value="TreeGrafter"/>
</dbReference>
<keyword evidence="7" id="KW-1185">Reference proteome</keyword>
<evidence type="ECO:0000256" key="2">
    <source>
        <dbReference type="ARBA" id="ARBA00023043"/>
    </source>
</evidence>
<feature type="repeat" description="ANK" evidence="3">
    <location>
        <begin position="1218"/>
        <end position="1250"/>
    </location>
</feature>
<dbReference type="InterPro" id="IPR000591">
    <property type="entry name" value="DEP_dom"/>
</dbReference>
<dbReference type="PROSITE" id="PS50297">
    <property type="entry name" value="ANK_REP_REGION"/>
    <property type="match status" value="2"/>
</dbReference>
<keyword evidence="1" id="KW-0677">Repeat</keyword>
<feature type="region of interest" description="Disordered" evidence="4">
    <location>
        <begin position="751"/>
        <end position="777"/>
    </location>
</feature>
<dbReference type="Pfam" id="PF12796">
    <property type="entry name" value="Ank_2"/>
    <property type="match status" value="2"/>
</dbReference>
<gene>
    <name evidence="6" type="ORF">LOD99_6473</name>
</gene>
<dbReference type="PROSITE" id="PS50186">
    <property type="entry name" value="DEP"/>
    <property type="match status" value="1"/>
</dbReference>
<reference evidence="6 7" key="1">
    <citation type="journal article" date="2023" name="BMC Biol.">
        <title>The compact genome of the sponge Oopsacas minuta (Hexactinellida) is lacking key metazoan core genes.</title>
        <authorList>
            <person name="Santini S."/>
            <person name="Schenkelaars Q."/>
            <person name="Jourda C."/>
            <person name="Duchesne M."/>
            <person name="Belahbib H."/>
            <person name="Rocher C."/>
            <person name="Selva M."/>
            <person name="Riesgo A."/>
            <person name="Vervoort M."/>
            <person name="Leys S.P."/>
            <person name="Kodjabachian L."/>
            <person name="Le Bivic A."/>
            <person name="Borchiellini C."/>
            <person name="Claverie J.M."/>
            <person name="Renard E."/>
        </authorList>
    </citation>
    <scope>NUCLEOTIDE SEQUENCE [LARGE SCALE GENOMIC DNA]</scope>
    <source>
        <strain evidence="6">SPO-2</strain>
    </source>
</reference>